<dbReference type="Proteomes" id="UP000245533">
    <property type="component" value="Unassembled WGS sequence"/>
</dbReference>
<keyword evidence="2" id="KW-0489">Methyltransferase</keyword>
<dbReference type="Pfam" id="PF08241">
    <property type="entry name" value="Methyltransf_11"/>
    <property type="match status" value="1"/>
</dbReference>
<keyword evidence="2" id="KW-0808">Transferase</keyword>
<evidence type="ECO:0000313" key="2">
    <source>
        <dbReference type="EMBL" id="PWN05571.1"/>
    </source>
</evidence>
<accession>A0A316TPH2</accession>
<dbReference type="GO" id="GO:0008757">
    <property type="term" value="F:S-adenosylmethionine-dependent methyltransferase activity"/>
    <property type="evidence" value="ECO:0007669"/>
    <property type="project" value="InterPro"/>
</dbReference>
<gene>
    <name evidence="2" type="ORF">DDZ15_13275</name>
</gene>
<dbReference type="EMBL" id="QGGB01000009">
    <property type="protein sequence ID" value="PWN05571.1"/>
    <property type="molecule type" value="Genomic_DNA"/>
</dbReference>
<dbReference type="InterPro" id="IPR013216">
    <property type="entry name" value="Methyltransf_11"/>
</dbReference>
<dbReference type="AlphaFoldDB" id="A0A316TPH2"/>
<dbReference type="CDD" id="cd02440">
    <property type="entry name" value="AdoMet_MTases"/>
    <property type="match status" value="1"/>
</dbReference>
<proteinExistence type="predicted"/>
<dbReference type="RefSeq" id="WP_109647599.1">
    <property type="nucleotide sequence ID" value="NZ_QGGB01000009.1"/>
</dbReference>
<feature type="domain" description="Methyltransferase type 11" evidence="1">
    <location>
        <begin position="111"/>
        <end position="207"/>
    </location>
</feature>
<dbReference type="InterPro" id="IPR029063">
    <property type="entry name" value="SAM-dependent_MTases_sf"/>
</dbReference>
<dbReference type="PANTHER" id="PTHR43591">
    <property type="entry name" value="METHYLTRANSFERASE"/>
    <property type="match status" value="1"/>
</dbReference>
<organism evidence="2 3">
    <name type="scientific">Rhodohalobacter mucosus</name>
    <dbReference type="NCBI Taxonomy" id="2079485"/>
    <lineage>
        <taxon>Bacteria</taxon>
        <taxon>Pseudomonadati</taxon>
        <taxon>Balneolota</taxon>
        <taxon>Balneolia</taxon>
        <taxon>Balneolales</taxon>
        <taxon>Balneolaceae</taxon>
        <taxon>Rhodohalobacter</taxon>
    </lineage>
</organism>
<evidence type="ECO:0000313" key="3">
    <source>
        <dbReference type="Proteomes" id="UP000245533"/>
    </source>
</evidence>
<dbReference type="Gene3D" id="3.40.50.150">
    <property type="entry name" value="Vaccinia Virus protein VP39"/>
    <property type="match status" value="1"/>
</dbReference>
<dbReference type="GO" id="GO:0032259">
    <property type="term" value="P:methylation"/>
    <property type="evidence" value="ECO:0007669"/>
    <property type="project" value="UniProtKB-KW"/>
</dbReference>
<dbReference type="OrthoDB" id="9808140at2"/>
<protein>
    <submittedName>
        <fullName evidence="2">Class I SAM-dependent methyltransferase</fullName>
    </submittedName>
</protein>
<sequence>MAIQVKSPLHDREVIEIPSNVSDLSRSFNGTVSSGMGDEYPIRNNIVDLLPVEKEYSLAQSTNQWKLTASIYEDLWRKRSLSFLTGEDFPIEKEKELLYEWVQPRSGGWYLDVGCSTALYARSLKKAEPESNQVAIDFSNAMLLEARLKAEADQTDLLFIRADAREMPFFGKTFDGVVMGGTLNELTDELKVLFECRRVLKPNGVMFMMHLIKADHWAGRLLQEPAEWSGIKFWSVDESNKMFERAGFKVEDQFTKGIVCFTKLR</sequence>
<reference evidence="2 3" key="1">
    <citation type="submission" date="2018-05" db="EMBL/GenBank/DDBJ databases">
        <title>Rhodohalobacter halophilus gen. nov., sp. nov., a moderately halophilic member of the family Balneolaceae.</title>
        <authorList>
            <person name="Liu Z.-W."/>
        </authorList>
    </citation>
    <scope>NUCLEOTIDE SEQUENCE [LARGE SCALE GENOMIC DNA]</scope>
    <source>
        <strain evidence="2 3">8A47</strain>
    </source>
</reference>
<keyword evidence="3" id="KW-1185">Reference proteome</keyword>
<evidence type="ECO:0000259" key="1">
    <source>
        <dbReference type="Pfam" id="PF08241"/>
    </source>
</evidence>
<dbReference type="SUPFAM" id="SSF53335">
    <property type="entry name" value="S-adenosyl-L-methionine-dependent methyltransferases"/>
    <property type="match status" value="1"/>
</dbReference>
<name>A0A316TPH2_9BACT</name>
<comment type="caution">
    <text evidence="2">The sequence shown here is derived from an EMBL/GenBank/DDBJ whole genome shotgun (WGS) entry which is preliminary data.</text>
</comment>